<evidence type="ECO:0000256" key="3">
    <source>
        <dbReference type="ARBA" id="ARBA00022448"/>
    </source>
</evidence>
<accession>A0A972SK56</accession>
<dbReference type="InterPro" id="IPR004776">
    <property type="entry name" value="Mem_transp_PIN-like"/>
</dbReference>
<dbReference type="InterPro" id="IPR038770">
    <property type="entry name" value="Na+/solute_symporter_sf"/>
</dbReference>
<feature type="transmembrane region" description="Helical" evidence="8">
    <location>
        <begin position="343"/>
        <end position="363"/>
    </location>
</feature>
<evidence type="ECO:0000256" key="8">
    <source>
        <dbReference type="SAM" id="Phobius"/>
    </source>
</evidence>
<feature type="transmembrane region" description="Helical" evidence="8">
    <location>
        <begin position="143"/>
        <end position="167"/>
    </location>
</feature>
<feature type="transmembrane region" description="Helical" evidence="8">
    <location>
        <begin position="251"/>
        <end position="272"/>
    </location>
</feature>
<dbReference type="PANTHER" id="PTHR36838:SF1">
    <property type="entry name" value="SLR1864 PROTEIN"/>
    <property type="match status" value="1"/>
</dbReference>
<feature type="transmembrane region" description="Helical" evidence="8">
    <location>
        <begin position="52"/>
        <end position="70"/>
    </location>
</feature>
<dbReference type="Pfam" id="PF03547">
    <property type="entry name" value="Mem_trans"/>
    <property type="match status" value="1"/>
</dbReference>
<evidence type="ECO:0000256" key="6">
    <source>
        <dbReference type="ARBA" id="ARBA00022989"/>
    </source>
</evidence>
<feature type="transmembrane region" description="Helical" evidence="8">
    <location>
        <begin position="112"/>
        <end position="131"/>
    </location>
</feature>
<evidence type="ECO:0000256" key="2">
    <source>
        <dbReference type="ARBA" id="ARBA00010145"/>
    </source>
</evidence>
<sequence>MKNSRKSSINFWSTFSRTGKAEANPSRARPATACLRRFVRPAHRVTIMTSEIASALIPFLFSMGAGYFAGRIKKGAMPLSSINTMLVDYALPFALFLYTAKMQRASLAQHAVLIAVLVGVMLVPYFASLLVSRAVFKSDLAHAAVRAVTIGMPNFASVGLPLLRAVYGPESDLTVAIAVTAGAVVMSPAALILLERARPAAPASSKEFQGTDGLLAKALRNTFLKPVVLAPIAGVLASLCGWTLPDLLSQSLNIIGSTTAGLALFSTGLVLAAQPFKLDAQAGFGVLLSNVVQPLIALVLVSLLGVPKAIAGQAILLAAIPCGSFGILFGLSYGVSDASAGTTLVASSLLSAVTLSGTIVLLGHL</sequence>
<evidence type="ECO:0000256" key="1">
    <source>
        <dbReference type="ARBA" id="ARBA00004651"/>
    </source>
</evidence>
<dbReference type="GO" id="GO:0005886">
    <property type="term" value="C:plasma membrane"/>
    <property type="evidence" value="ECO:0007669"/>
    <property type="project" value="UniProtKB-SubCell"/>
</dbReference>
<evidence type="ECO:0000313" key="9">
    <source>
        <dbReference type="EMBL" id="NPT57717.1"/>
    </source>
</evidence>
<dbReference type="AlphaFoldDB" id="A0A972SK56"/>
<protein>
    <submittedName>
        <fullName evidence="9">Uncharacterized protein</fullName>
    </submittedName>
</protein>
<evidence type="ECO:0000256" key="5">
    <source>
        <dbReference type="ARBA" id="ARBA00022692"/>
    </source>
</evidence>
<name>A0A972SK56_9BURK</name>
<gene>
    <name evidence="9" type="ORF">GNZ13_24900</name>
</gene>
<evidence type="ECO:0000313" key="10">
    <source>
        <dbReference type="Proteomes" id="UP000655523"/>
    </source>
</evidence>
<dbReference type="GO" id="GO:0055085">
    <property type="term" value="P:transmembrane transport"/>
    <property type="evidence" value="ECO:0007669"/>
    <property type="project" value="InterPro"/>
</dbReference>
<evidence type="ECO:0000256" key="7">
    <source>
        <dbReference type="ARBA" id="ARBA00023136"/>
    </source>
</evidence>
<dbReference type="EMBL" id="WOEZ01000136">
    <property type="protein sequence ID" value="NPT57717.1"/>
    <property type="molecule type" value="Genomic_DNA"/>
</dbReference>
<feature type="transmembrane region" description="Helical" evidence="8">
    <location>
        <begin position="310"/>
        <end position="331"/>
    </location>
</feature>
<keyword evidence="4" id="KW-1003">Cell membrane</keyword>
<keyword evidence="10" id="KW-1185">Reference proteome</keyword>
<feature type="transmembrane region" description="Helical" evidence="8">
    <location>
        <begin position="173"/>
        <end position="194"/>
    </location>
</feature>
<feature type="transmembrane region" description="Helical" evidence="8">
    <location>
        <begin position="227"/>
        <end position="245"/>
    </location>
</feature>
<keyword evidence="5 8" id="KW-0812">Transmembrane</keyword>
<dbReference type="Proteomes" id="UP000655523">
    <property type="component" value="Unassembled WGS sequence"/>
</dbReference>
<feature type="transmembrane region" description="Helical" evidence="8">
    <location>
        <begin position="284"/>
        <end position="304"/>
    </location>
</feature>
<proteinExistence type="inferred from homology"/>
<comment type="caution">
    <text evidence="9">The sequence shown here is derived from an EMBL/GenBank/DDBJ whole genome shotgun (WGS) entry which is preliminary data.</text>
</comment>
<keyword evidence="6 8" id="KW-1133">Transmembrane helix</keyword>
<keyword evidence="3" id="KW-0813">Transport</keyword>
<organism evidence="9 10">
    <name type="scientific">Paraburkholderia elongata</name>
    <dbReference type="NCBI Taxonomy" id="2675747"/>
    <lineage>
        <taxon>Bacteria</taxon>
        <taxon>Pseudomonadati</taxon>
        <taxon>Pseudomonadota</taxon>
        <taxon>Betaproteobacteria</taxon>
        <taxon>Burkholderiales</taxon>
        <taxon>Burkholderiaceae</taxon>
        <taxon>Paraburkholderia</taxon>
    </lineage>
</organism>
<comment type="subcellular location">
    <subcellularLocation>
        <location evidence="1">Cell membrane</location>
        <topology evidence="1">Multi-pass membrane protein</topology>
    </subcellularLocation>
</comment>
<comment type="similarity">
    <text evidence="2">Belongs to the auxin efflux carrier (TC 2.A.69) family.</text>
</comment>
<evidence type="ECO:0000256" key="4">
    <source>
        <dbReference type="ARBA" id="ARBA00022475"/>
    </source>
</evidence>
<dbReference type="PANTHER" id="PTHR36838">
    <property type="entry name" value="AUXIN EFFLUX CARRIER FAMILY PROTEIN"/>
    <property type="match status" value="1"/>
</dbReference>
<keyword evidence="7 8" id="KW-0472">Membrane</keyword>
<feature type="transmembrane region" description="Helical" evidence="8">
    <location>
        <begin position="82"/>
        <end position="100"/>
    </location>
</feature>
<reference evidence="9 10" key="1">
    <citation type="submission" date="2019-11" db="EMBL/GenBank/DDBJ databases">
        <title>Metabolism of dissolved organic matter in forest soils.</title>
        <authorList>
            <person name="Cyle K.T."/>
            <person name="Wilhelm R.C."/>
            <person name="Martinez C.E."/>
        </authorList>
    </citation>
    <scope>NUCLEOTIDE SEQUENCE [LARGE SCALE GENOMIC DNA]</scope>
    <source>
        <strain evidence="9 10">5N</strain>
    </source>
</reference>
<dbReference type="Gene3D" id="1.20.1530.20">
    <property type="match status" value="1"/>
</dbReference>